<reference evidence="3" key="1">
    <citation type="submission" date="2016-05" db="EMBL/GenBank/DDBJ databases">
        <title>Draft genome sequences of four strains of Ehrlichia ruminantium, a tick-borne pathogen of ruminants, isolated from Zimbabwe, The Gambia and Ghana.</title>
        <authorList>
            <person name="Nakao R."/>
            <person name="Jongejan F."/>
            <person name="Sugimoto C."/>
        </authorList>
    </citation>
    <scope>NUCLEOTIDE SEQUENCE [LARGE SCALE GENOMIC DNA]</scope>
    <source>
        <strain evidence="3">Pokoase 417</strain>
    </source>
</reference>
<evidence type="ECO:0000313" key="2">
    <source>
        <dbReference type="EMBL" id="GAT78402.1"/>
    </source>
</evidence>
<protein>
    <recommendedName>
        <fullName evidence="4">DUF3023 domain-containing protein</fullName>
    </recommendedName>
</protein>
<feature type="compositionally biased region" description="Basic and acidic residues" evidence="1">
    <location>
        <begin position="946"/>
        <end position="960"/>
    </location>
</feature>
<sequence length="998" mass="113790">MPLTFDLYAHEKRLNLLLCNSINSAANLVNIINLSCVGYTDETGNLVAFIDPNIPLSLFPTPQNISLFRISGTIPITIITNSNSQELSKEFVFTEGEINSGLIKCEIYCLVSNENLDDFIKTCSNPEIEYKNLIQISDNIYTQLFTEEILKFPINIEHALSNIANLNAKYIYASDLINQEKLKQLKERTNDLCSTICHACNEDDVTRIQCIGYTFANNQLIVHTKCPENLLPTPQSNSLFLVEMNISPDVIIDNQVLSSTFKLTESECKKGALNCTMYCLVSEEKLTSFIDASNRAKDNKPKLKDIIQHCSVRCIKFNTEEMLSLQISEEQLINDVGLCKATFRYFSDLRQEKLQKMQQINNELCNAICNIPAENKIIGIKCIGHTITDTKLVVHIECPPPLLPTPQGDSLFSIRMTIPYDIITNHDILSSTFKVVKNDLGIESNYISCTAYCLVNEHNLQDFINEVSSDDAIDDNTQPKRQKFENIIKFCSVKYVTLHTQEILSLNITQEELISNIGLCNVNYKYLSDLRQEKLNKLKQVNEKLCSKICNKLSKYKTSYVKCIGNTADAKLVVTTQCPENLLPFPKNQSLFIIRIKIPTKTILHSKLLSDTFKLTKSEKEYFYIKCDMYCLVDKPFLKNFINLYDDSDKPYIEEVIQYCSVKCIKLYTQEMLSLNISEEELINDIGLCNAEFQYIESKDITKSVLDTFNYIEIQANKLLCRILPTLCALYKKDFMIKKIRCIGNTVDPEQGLIIYPPSIFPKEYLPTAQGTSLFLIRSRILTQVILTTPELMNVYTLSSDERDQKYLLCDIYCLVPSNNISLFKSLCTKTRQFSDIVVACNVKYIRIHTKDAKKFPFDEASILKQLGNIQGKYLTEQDFKALVNSGLYTKSASESSSAISTEEESTTQEVTPVKHSLRSRLSEIRKQLKPDSSSSATVSSEDDIDTQKEIQRKREERRLKLAKLQQEESQTTEDKTETGMLSEQEVLHHKSQSKDLD</sequence>
<gene>
    <name evidence="2" type="ORF">EHRUM3_06240</name>
</gene>
<feature type="compositionally biased region" description="Basic and acidic residues" evidence="1">
    <location>
        <begin position="921"/>
        <end position="930"/>
    </location>
</feature>
<dbReference type="Proteomes" id="UP000092731">
    <property type="component" value="Unassembled WGS sequence"/>
</dbReference>
<feature type="region of interest" description="Disordered" evidence="1">
    <location>
        <begin position="895"/>
        <end position="998"/>
    </location>
</feature>
<proteinExistence type="predicted"/>
<organism evidence="2 3">
    <name type="scientific">Ehrlichia ruminantium</name>
    <name type="common">heartwater rickettsia</name>
    <name type="synonym">Cowdria ruminantium</name>
    <dbReference type="NCBI Taxonomy" id="779"/>
    <lineage>
        <taxon>Bacteria</taxon>
        <taxon>Pseudomonadati</taxon>
        <taxon>Pseudomonadota</taxon>
        <taxon>Alphaproteobacteria</taxon>
        <taxon>Rickettsiales</taxon>
        <taxon>Anaplasmataceae</taxon>
        <taxon>Ehrlichia</taxon>
    </lineage>
</organism>
<feature type="compositionally biased region" description="Basic and acidic residues" evidence="1">
    <location>
        <begin position="986"/>
        <end position="998"/>
    </location>
</feature>
<name>A0A161MLG5_EHRRU</name>
<evidence type="ECO:0000313" key="3">
    <source>
        <dbReference type="Proteomes" id="UP000092731"/>
    </source>
</evidence>
<comment type="caution">
    <text evidence="2">The sequence shown here is derived from an EMBL/GenBank/DDBJ whole genome shotgun (WGS) entry which is preliminary data.</text>
</comment>
<dbReference type="RefSeq" id="WP_065433724.1">
    <property type="nucleotide sequence ID" value="NZ_BDDM01000201.1"/>
</dbReference>
<evidence type="ECO:0008006" key="4">
    <source>
        <dbReference type="Google" id="ProtNLM"/>
    </source>
</evidence>
<dbReference type="Pfam" id="PF11224">
    <property type="entry name" value="DUF3023"/>
    <property type="match status" value="5"/>
</dbReference>
<dbReference type="EMBL" id="BDDM01000201">
    <property type="protein sequence ID" value="GAT78402.1"/>
    <property type="molecule type" value="Genomic_DNA"/>
</dbReference>
<accession>A0A161MLG5</accession>
<dbReference type="AlphaFoldDB" id="A0A161MLG5"/>
<evidence type="ECO:0000256" key="1">
    <source>
        <dbReference type="SAM" id="MobiDB-lite"/>
    </source>
</evidence>
<dbReference type="InterPro" id="IPR021387">
    <property type="entry name" value="DUF3023"/>
</dbReference>